<dbReference type="Pfam" id="PF16200">
    <property type="entry name" value="Band_7_C"/>
    <property type="match status" value="1"/>
</dbReference>
<comment type="subcellular location">
    <subcellularLocation>
        <location evidence="1">Membrane</location>
        <topology evidence="1">Single-pass membrane protein</topology>
    </subcellularLocation>
</comment>
<dbReference type="InterPro" id="IPR050710">
    <property type="entry name" value="Band7/mec-2_domain"/>
</dbReference>
<evidence type="ECO:0000256" key="1">
    <source>
        <dbReference type="ARBA" id="ARBA00004167"/>
    </source>
</evidence>
<dbReference type="CDD" id="cd08829">
    <property type="entry name" value="SPFH_paraslipin"/>
    <property type="match status" value="1"/>
</dbReference>
<dbReference type="Proteomes" id="UP000824264">
    <property type="component" value="Unassembled WGS sequence"/>
</dbReference>
<name>A0A9D1QXR6_9BACT</name>
<dbReference type="AlphaFoldDB" id="A0A9D1QXR6"/>
<dbReference type="InterPro" id="IPR001107">
    <property type="entry name" value="Band_7"/>
</dbReference>
<gene>
    <name evidence="4" type="ORF">H9874_01665</name>
</gene>
<proteinExistence type="inferred from homology"/>
<dbReference type="InterPro" id="IPR036013">
    <property type="entry name" value="Band_7/SPFH_dom_sf"/>
</dbReference>
<evidence type="ECO:0000259" key="3">
    <source>
        <dbReference type="SMART" id="SM00244"/>
    </source>
</evidence>
<dbReference type="PANTHER" id="PTHR43327:SF10">
    <property type="entry name" value="STOMATIN-LIKE PROTEIN 2, MITOCHONDRIAL"/>
    <property type="match status" value="1"/>
</dbReference>
<comment type="caution">
    <text evidence="4">The sequence shown here is derived from an EMBL/GenBank/DDBJ whole genome shotgun (WGS) entry which is preliminary data.</text>
</comment>
<dbReference type="SMART" id="SM00244">
    <property type="entry name" value="PHB"/>
    <property type="match status" value="1"/>
</dbReference>
<feature type="domain" description="Band 7" evidence="3">
    <location>
        <begin position="21"/>
        <end position="179"/>
    </location>
</feature>
<dbReference type="SUPFAM" id="SSF117892">
    <property type="entry name" value="Band 7/SPFH domain"/>
    <property type="match status" value="1"/>
</dbReference>
<dbReference type="InterPro" id="IPR001972">
    <property type="entry name" value="Stomatin_HflK_fam"/>
</dbReference>
<protein>
    <submittedName>
        <fullName evidence="4">Paraslipin</fullName>
    </submittedName>
</protein>
<sequence length="308" mass="33571">MGSSLIVLVVLALFVIIVLFKTALVVPNQEAVVVERLGKFHAVMYAGFHILIPFIDAVSYRRSLKEDVLDVPKQTCITKDNVSVDIDGVLYLQVINPEKSAYGISDYMFGAVQLAQTALRSAIGKLELDRTFEERNTINQEVISALDAATAPWGIKVLRYEIRDITPPSGVMQAMEKQMRAEREKRALIAQSEGEMQARINMAEGAKAAAIAESEGKLQAMKNQAEGDAVLIRAVAQATADGLRLVGDEMRQEGGREAANLRIAENYIEQFGQLAKTNNTMILPTDLANLSGLVASLTSVIKPARPAD</sequence>
<reference evidence="4" key="1">
    <citation type="journal article" date="2021" name="PeerJ">
        <title>Extensive microbial diversity within the chicken gut microbiome revealed by metagenomics and culture.</title>
        <authorList>
            <person name="Gilroy R."/>
            <person name="Ravi A."/>
            <person name="Getino M."/>
            <person name="Pursley I."/>
            <person name="Horton D.L."/>
            <person name="Alikhan N.F."/>
            <person name="Baker D."/>
            <person name="Gharbi K."/>
            <person name="Hall N."/>
            <person name="Watson M."/>
            <person name="Adriaenssens E.M."/>
            <person name="Foster-Nyarko E."/>
            <person name="Jarju S."/>
            <person name="Secka A."/>
            <person name="Antonio M."/>
            <person name="Oren A."/>
            <person name="Chaudhuri R.R."/>
            <person name="La Ragione R."/>
            <person name="Hildebrand F."/>
            <person name="Pallen M.J."/>
        </authorList>
    </citation>
    <scope>NUCLEOTIDE SEQUENCE</scope>
    <source>
        <strain evidence="4">ChiSxjej5B17-1746</strain>
    </source>
</reference>
<dbReference type="EMBL" id="DXGI01000064">
    <property type="protein sequence ID" value="HIW77838.1"/>
    <property type="molecule type" value="Genomic_DNA"/>
</dbReference>
<dbReference type="PANTHER" id="PTHR43327">
    <property type="entry name" value="STOMATIN-LIKE PROTEIN 2, MITOCHONDRIAL"/>
    <property type="match status" value="1"/>
</dbReference>
<dbReference type="PRINTS" id="PR00721">
    <property type="entry name" value="STOMATIN"/>
</dbReference>
<evidence type="ECO:0000313" key="4">
    <source>
        <dbReference type="EMBL" id="HIW77838.1"/>
    </source>
</evidence>
<dbReference type="InterPro" id="IPR032435">
    <property type="entry name" value="STML2-like_C"/>
</dbReference>
<dbReference type="GO" id="GO:0098552">
    <property type="term" value="C:side of membrane"/>
    <property type="evidence" value="ECO:0007669"/>
    <property type="project" value="UniProtKB-ARBA"/>
</dbReference>
<dbReference type="GO" id="GO:0005886">
    <property type="term" value="C:plasma membrane"/>
    <property type="evidence" value="ECO:0007669"/>
    <property type="project" value="UniProtKB-ARBA"/>
</dbReference>
<dbReference type="Pfam" id="PF01145">
    <property type="entry name" value="Band_7"/>
    <property type="match status" value="1"/>
</dbReference>
<reference evidence="4" key="2">
    <citation type="submission" date="2021-04" db="EMBL/GenBank/DDBJ databases">
        <authorList>
            <person name="Gilroy R."/>
        </authorList>
    </citation>
    <scope>NUCLEOTIDE SEQUENCE</scope>
    <source>
        <strain evidence="4">ChiSxjej5B17-1746</strain>
    </source>
</reference>
<dbReference type="Gene3D" id="3.30.479.30">
    <property type="entry name" value="Band 7 domain"/>
    <property type="match status" value="1"/>
</dbReference>
<comment type="similarity">
    <text evidence="2">Belongs to the band 7/mec-2 family.</text>
</comment>
<organism evidence="4 5">
    <name type="scientific">Candidatus Bilophila faecipullorum</name>
    <dbReference type="NCBI Taxonomy" id="2838482"/>
    <lineage>
        <taxon>Bacteria</taxon>
        <taxon>Pseudomonadati</taxon>
        <taxon>Thermodesulfobacteriota</taxon>
        <taxon>Desulfovibrionia</taxon>
        <taxon>Desulfovibrionales</taxon>
        <taxon>Desulfovibrionaceae</taxon>
        <taxon>Bilophila</taxon>
    </lineage>
</organism>
<evidence type="ECO:0000313" key="5">
    <source>
        <dbReference type="Proteomes" id="UP000824264"/>
    </source>
</evidence>
<accession>A0A9D1QXR6</accession>
<evidence type="ECO:0000256" key="2">
    <source>
        <dbReference type="ARBA" id="ARBA00008164"/>
    </source>
</evidence>
<dbReference type="FunFam" id="3.30.479.30:FF:000004">
    <property type="entry name" value="Putative membrane protease family, stomatin"/>
    <property type="match status" value="1"/>
</dbReference>